<accession>A0A9Q3V1D5</accession>
<feature type="transmembrane region" description="Helical" evidence="7">
    <location>
        <begin position="154"/>
        <end position="177"/>
    </location>
</feature>
<protein>
    <submittedName>
        <fullName evidence="9">Rhomboid family intramembrane serine protease</fullName>
    </submittedName>
</protein>
<comment type="caution">
    <text evidence="9">The sequence shown here is derived from an EMBL/GenBank/DDBJ whole genome shotgun (WGS) entry which is preliminary data.</text>
</comment>
<evidence type="ECO:0000256" key="1">
    <source>
        <dbReference type="ARBA" id="ARBA00004141"/>
    </source>
</evidence>
<feature type="domain" description="Peptidase S54 rhomboid" evidence="8">
    <location>
        <begin position="47"/>
        <end position="235"/>
    </location>
</feature>
<dbReference type="Proteomes" id="UP001108025">
    <property type="component" value="Unassembled WGS sequence"/>
</dbReference>
<dbReference type="EMBL" id="JAJNAY010000001">
    <property type="protein sequence ID" value="MCD1115550.1"/>
    <property type="molecule type" value="Genomic_DNA"/>
</dbReference>
<reference evidence="9" key="1">
    <citation type="submission" date="2021-11" db="EMBL/GenBank/DDBJ databases">
        <title>Description of novel Chryseobacterium species.</title>
        <authorList>
            <person name="Saticioglu I.B."/>
            <person name="Ay H."/>
            <person name="Altun S."/>
            <person name="Duman M."/>
        </authorList>
    </citation>
    <scope>NUCLEOTIDE SEQUENCE</scope>
    <source>
        <strain evidence="9">C-17</strain>
    </source>
</reference>
<dbReference type="InterPro" id="IPR035952">
    <property type="entry name" value="Rhomboid-like_sf"/>
</dbReference>
<proteinExistence type="inferred from homology"/>
<feature type="transmembrane region" description="Helical" evidence="7">
    <location>
        <begin position="50"/>
        <end position="74"/>
    </location>
</feature>
<keyword evidence="5 7" id="KW-1133">Transmembrane helix</keyword>
<evidence type="ECO:0000256" key="4">
    <source>
        <dbReference type="ARBA" id="ARBA00022801"/>
    </source>
</evidence>
<keyword evidence="6 7" id="KW-0472">Membrane</keyword>
<evidence type="ECO:0000256" key="6">
    <source>
        <dbReference type="ARBA" id="ARBA00023136"/>
    </source>
</evidence>
<dbReference type="AlphaFoldDB" id="A0A9Q3V1D5"/>
<dbReference type="PANTHER" id="PTHR43731">
    <property type="entry name" value="RHOMBOID PROTEASE"/>
    <property type="match status" value="1"/>
</dbReference>
<gene>
    <name evidence="9" type="ORF">LO744_01495</name>
</gene>
<evidence type="ECO:0000256" key="5">
    <source>
        <dbReference type="ARBA" id="ARBA00022989"/>
    </source>
</evidence>
<dbReference type="GO" id="GO:0006508">
    <property type="term" value="P:proteolysis"/>
    <property type="evidence" value="ECO:0007669"/>
    <property type="project" value="UniProtKB-KW"/>
</dbReference>
<keyword evidence="10" id="KW-1185">Reference proteome</keyword>
<dbReference type="GO" id="GO:0004252">
    <property type="term" value="F:serine-type endopeptidase activity"/>
    <property type="evidence" value="ECO:0007669"/>
    <property type="project" value="InterPro"/>
</dbReference>
<name>A0A9Q3V1D5_9FLAO</name>
<evidence type="ECO:0000313" key="9">
    <source>
        <dbReference type="EMBL" id="MCD1115550.1"/>
    </source>
</evidence>
<keyword evidence="3 7" id="KW-0812">Transmembrane</keyword>
<sequence length="243" mass="26900">MFNNIPPLTRGLIIINVIVFIVVTLLNNNQVNAYLAAFYPFSPFFHSWQIITHMFMHGSFMHILFNMLTLFSFGPILEQSLGDKKFLILYFLSGLGAFFLFNLWNFVEVEQIKGSLESFGFDINSYLAGESVQFRGNPEAVLVQQGLIENLKDIISVPMVGASGAIFGVIAAFATLYPEAKIGIMFIPVPVKVKYVLPVVIVVSIALGVTGNVGGIAHLAHVGGAIVGFILALIWKRHLYRFK</sequence>
<dbReference type="SUPFAM" id="SSF144091">
    <property type="entry name" value="Rhomboid-like"/>
    <property type="match status" value="1"/>
</dbReference>
<feature type="transmembrane region" description="Helical" evidence="7">
    <location>
        <begin position="215"/>
        <end position="235"/>
    </location>
</feature>
<evidence type="ECO:0000313" key="10">
    <source>
        <dbReference type="Proteomes" id="UP001108025"/>
    </source>
</evidence>
<comment type="similarity">
    <text evidence="2">Belongs to the peptidase S54 family.</text>
</comment>
<dbReference type="Pfam" id="PF01694">
    <property type="entry name" value="Rhomboid"/>
    <property type="match status" value="1"/>
</dbReference>
<evidence type="ECO:0000259" key="8">
    <source>
        <dbReference type="Pfam" id="PF01694"/>
    </source>
</evidence>
<keyword evidence="9" id="KW-0645">Protease</keyword>
<evidence type="ECO:0000256" key="7">
    <source>
        <dbReference type="SAM" id="Phobius"/>
    </source>
</evidence>
<dbReference type="PANTHER" id="PTHR43731:SF14">
    <property type="entry name" value="PRESENILIN-ASSOCIATED RHOMBOID-LIKE PROTEIN, MITOCHONDRIAL"/>
    <property type="match status" value="1"/>
</dbReference>
<feature type="transmembrane region" description="Helical" evidence="7">
    <location>
        <begin position="189"/>
        <end position="209"/>
    </location>
</feature>
<dbReference type="GO" id="GO:0016020">
    <property type="term" value="C:membrane"/>
    <property type="evidence" value="ECO:0007669"/>
    <property type="project" value="UniProtKB-SubCell"/>
</dbReference>
<comment type="subcellular location">
    <subcellularLocation>
        <location evidence="1">Membrane</location>
        <topology evidence="1">Multi-pass membrane protein</topology>
    </subcellularLocation>
</comment>
<feature type="transmembrane region" description="Helical" evidence="7">
    <location>
        <begin position="86"/>
        <end position="107"/>
    </location>
</feature>
<dbReference type="InterPro" id="IPR050925">
    <property type="entry name" value="Rhomboid_protease_S54"/>
</dbReference>
<organism evidence="9 10">
    <name type="scientific">Chryseobacterium turcicum</name>
    <dbReference type="NCBI Taxonomy" id="2898076"/>
    <lineage>
        <taxon>Bacteria</taxon>
        <taxon>Pseudomonadati</taxon>
        <taxon>Bacteroidota</taxon>
        <taxon>Flavobacteriia</taxon>
        <taxon>Flavobacteriales</taxon>
        <taxon>Weeksellaceae</taxon>
        <taxon>Chryseobacterium group</taxon>
        <taxon>Chryseobacterium</taxon>
    </lineage>
</organism>
<evidence type="ECO:0000256" key="2">
    <source>
        <dbReference type="ARBA" id="ARBA00009045"/>
    </source>
</evidence>
<dbReference type="RefSeq" id="WP_230666677.1">
    <property type="nucleotide sequence ID" value="NZ_JAJNAY010000001.1"/>
</dbReference>
<evidence type="ECO:0000256" key="3">
    <source>
        <dbReference type="ARBA" id="ARBA00022692"/>
    </source>
</evidence>
<keyword evidence="4" id="KW-0378">Hydrolase</keyword>
<dbReference type="Gene3D" id="1.20.1540.10">
    <property type="entry name" value="Rhomboid-like"/>
    <property type="match status" value="1"/>
</dbReference>
<dbReference type="InterPro" id="IPR022764">
    <property type="entry name" value="Peptidase_S54_rhomboid_dom"/>
</dbReference>
<feature type="transmembrane region" description="Helical" evidence="7">
    <location>
        <begin position="12"/>
        <end position="30"/>
    </location>
</feature>